<accession>A0A4Y2G8L6</accession>
<dbReference type="EMBL" id="BGPR01001263">
    <property type="protein sequence ID" value="GBM49577.1"/>
    <property type="molecule type" value="Genomic_DNA"/>
</dbReference>
<organism evidence="2 3">
    <name type="scientific">Araneus ventricosus</name>
    <name type="common">Orbweaver spider</name>
    <name type="synonym">Epeira ventricosa</name>
    <dbReference type="NCBI Taxonomy" id="182803"/>
    <lineage>
        <taxon>Eukaryota</taxon>
        <taxon>Metazoa</taxon>
        <taxon>Ecdysozoa</taxon>
        <taxon>Arthropoda</taxon>
        <taxon>Chelicerata</taxon>
        <taxon>Arachnida</taxon>
        <taxon>Araneae</taxon>
        <taxon>Araneomorphae</taxon>
        <taxon>Entelegynae</taxon>
        <taxon>Araneoidea</taxon>
        <taxon>Araneidae</taxon>
        <taxon>Araneus</taxon>
    </lineage>
</organism>
<proteinExistence type="predicted"/>
<protein>
    <submittedName>
        <fullName evidence="2">Uncharacterized protein</fullName>
    </submittedName>
</protein>
<evidence type="ECO:0000313" key="3">
    <source>
        <dbReference type="Proteomes" id="UP000499080"/>
    </source>
</evidence>
<name>A0A4Y2G8L6_ARAVE</name>
<feature type="compositionally biased region" description="Polar residues" evidence="1">
    <location>
        <begin position="43"/>
        <end position="60"/>
    </location>
</feature>
<sequence length="94" mass="10657">MVRVRRSTSIVEDLLSVGIRPTAPFPRHRHNLQHPDGRKGASEQATPKYGSTTGEKASSSKQRRNTELRREKRRLQTSNAETRTKGTGLRGKYE</sequence>
<dbReference type="Proteomes" id="UP000499080">
    <property type="component" value="Unassembled WGS sequence"/>
</dbReference>
<evidence type="ECO:0000256" key="1">
    <source>
        <dbReference type="SAM" id="MobiDB-lite"/>
    </source>
</evidence>
<reference evidence="2 3" key="1">
    <citation type="journal article" date="2019" name="Sci. Rep.">
        <title>Orb-weaving spider Araneus ventricosus genome elucidates the spidroin gene catalogue.</title>
        <authorList>
            <person name="Kono N."/>
            <person name="Nakamura H."/>
            <person name="Ohtoshi R."/>
            <person name="Moran D.A.P."/>
            <person name="Shinohara A."/>
            <person name="Yoshida Y."/>
            <person name="Fujiwara M."/>
            <person name="Mori M."/>
            <person name="Tomita M."/>
            <person name="Arakawa K."/>
        </authorList>
    </citation>
    <scope>NUCLEOTIDE SEQUENCE [LARGE SCALE GENOMIC DNA]</scope>
</reference>
<dbReference type="AlphaFoldDB" id="A0A4Y2G8L6"/>
<comment type="caution">
    <text evidence="2">The sequence shown here is derived from an EMBL/GenBank/DDBJ whole genome shotgun (WGS) entry which is preliminary data.</text>
</comment>
<gene>
    <name evidence="2" type="ORF">AVEN_186681_1</name>
</gene>
<feature type="region of interest" description="Disordered" evidence="1">
    <location>
        <begin position="1"/>
        <end position="94"/>
    </location>
</feature>
<keyword evidence="3" id="KW-1185">Reference proteome</keyword>
<evidence type="ECO:0000313" key="2">
    <source>
        <dbReference type="EMBL" id="GBM49577.1"/>
    </source>
</evidence>